<dbReference type="SUPFAM" id="SSF54928">
    <property type="entry name" value="RNA-binding domain, RBD"/>
    <property type="match status" value="1"/>
</dbReference>
<feature type="region of interest" description="Disordered" evidence="2">
    <location>
        <begin position="76"/>
        <end position="190"/>
    </location>
</feature>
<feature type="compositionally biased region" description="Basic residues" evidence="2">
    <location>
        <begin position="90"/>
        <end position="138"/>
    </location>
</feature>
<dbReference type="Proteomes" id="UP000887574">
    <property type="component" value="Unplaced"/>
</dbReference>
<keyword evidence="4" id="KW-1185">Reference proteome</keyword>
<evidence type="ECO:0000259" key="3">
    <source>
        <dbReference type="PROSITE" id="PS50102"/>
    </source>
</evidence>
<protein>
    <submittedName>
        <fullName evidence="5">RRM domain-containing protein</fullName>
    </submittedName>
</protein>
<evidence type="ECO:0000256" key="2">
    <source>
        <dbReference type="SAM" id="MobiDB-lite"/>
    </source>
</evidence>
<evidence type="ECO:0000313" key="4">
    <source>
        <dbReference type="Proteomes" id="UP000887574"/>
    </source>
</evidence>
<dbReference type="CDD" id="cd12337">
    <property type="entry name" value="RRM1_SRSF4_like"/>
    <property type="match status" value="1"/>
</dbReference>
<organism evidence="4 5">
    <name type="scientific">Ditylenchus dipsaci</name>
    <dbReference type="NCBI Taxonomy" id="166011"/>
    <lineage>
        <taxon>Eukaryota</taxon>
        <taxon>Metazoa</taxon>
        <taxon>Ecdysozoa</taxon>
        <taxon>Nematoda</taxon>
        <taxon>Chromadorea</taxon>
        <taxon>Rhabditida</taxon>
        <taxon>Tylenchina</taxon>
        <taxon>Tylenchomorpha</taxon>
        <taxon>Sphaerularioidea</taxon>
        <taxon>Anguinidae</taxon>
        <taxon>Anguininae</taxon>
        <taxon>Ditylenchus</taxon>
    </lineage>
</organism>
<evidence type="ECO:0000256" key="1">
    <source>
        <dbReference type="PROSITE-ProRule" id="PRU00176"/>
    </source>
</evidence>
<dbReference type="InterPro" id="IPR035979">
    <property type="entry name" value="RBD_domain_sf"/>
</dbReference>
<keyword evidence="1" id="KW-0694">RNA-binding</keyword>
<dbReference type="InterPro" id="IPR000504">
    <property type="entry name" value="RRM_dom"/>
</dbReference>
<dbReference type="WBParaSite" id="jg20626">
    <property type="protein sequence ID" value="jg20626"/>
    <property type="gene ID" value="jg20626"/>
</dbReference>
<evidence type="ECO:0000313" key="5">
    <source>
        <dbReference type="WBParaSite" id="jg20626"/>
    </source>
</evidence>
<dbReference type="Pfam" id="PF00076">
    <property type="entry name" value="RRM_1"/>
    <property type="match status" value="1"/>
</dbReference>
<dbReference type="InterPro" id="IPR050907">
    <property type="entry name" value="SRSF"/>
</dbReference>
<dbReference type="PANTHER" id="PTHR23147">
    <property type="entry name" value="SERINE/ARGININE RICH SPLICING FACTOR"/>
    <property type="match status" value="1"/>
</dbReference>
<dbReference type="SMART" id="SM00360">
    <property type="entry name" value="RRM"/>
    <property type="match status" value="1"/>
</dbReference>
<dbReference type="InterPro" id="IPR012677">
    <property type="entry name" value="Nucleotide-bd_a/b_plait_sf"/>
</dbReference>
<reference evidence="5" key="1">
    <citation type="submission" date="2022-11" db="UniProtKB">
        <authorList>
            <consortium name="WormBaseParasite"/>
        </authorList>
    </citation>
    <scope>IDENTIFICATION</scope>
</reference>
<feature type="compositionally biased region" description="Basic and acidic residues" evidence="2">
    <location>
        <begin position="77"/>
        <end position="89"/>
    </location>
</feature>
<dbReference type="Gene3D" id="3.30.70.330">
    <property type="match status" value="1"/>
</dbReference>
<dbReference type="GO" id="GO:0003723">
    <property type="term" value="F:RNA binding"/>
    <property type="evidence" value="ECO:0007669"/>
    <property type="project" value="UniProtKB-UniRule"/>
</dbReference>
<feature type="domain" description="RRM" evidence="3">
    <location>
        <begin position="3"/>
        <end position="73"/>
    </location>
</feature>
<proteinExistence type="predicted"/>
<accession>A0A915DKZ6</accession>
<name>A0A915DKZ6_9BILA</name>
<sequence>MGTRVYIGHIPYEARERDIERFFKGYGRIREILLKRGFAFVEMGDPRDADDACYDLNGRSMLGMRVIVEIAKGKPNRWREEAREGGDRGGRRRSRSRSVGRRRSRTRSRSARRRSRSRSKSRSKRQRSRTRSPKRSHTRSPSVDRKRSPSPPAKGGSKHSRSPSLAKNGGARSASRSPAHNGGSVSPRDSPFPLQAPIMVLPWTRVAVEVPAEVHLALPAVDLQQFSINYQFDNTHQDHHHDPTKSLLHCLLFTPFLIPTSSVLCEM</sequence>
<dbReference type="AlphaFoldDB" id="A0A915DKZ6"/>
<dbReference type="PROSITE" id="PS50102">
    <property type="entry name" value="RRM"/>
    <property type="match status" value="1"/>
</dbReference>